<feature type="chain" id="PRO_5046428405" evidence="2">
    <location>
        <begin position="21"/>
        <end position="140"/>
    </location>
</feature>
<protein>
    <submittedName>
        <fullName evidence="4">DUF4174 domain-containing protein</fullName>
    </submittedName>
</protein>
<organism evidence="4 5">
    <name type="scientific">Motilimonas cestriensis</name>
    <dbReference type="NCBI Taxonomy" id="2742685"/>
    <lineage>
        <taxon>Bacteria</taxon>
        <taxon>Pseudomonadati</taxon>
        <taxon>Pseudomonadota</taxon>
        <taxon>Gammaproteobacteria</taxon>
        <taxon>Alteromonadales</taxon>
        <taxon>Alteromonadales genera incertae sedis</taxon>
        <taxon>Motilimonas</taxon>
    </lineage>
</organism>
<keyword evidence="1 2" id="KW-0732">Signal</keyword>
<proteinExistence type="predicted"/>
<dbReference type="Proteomes" id="UP001201273">
    <property type="component" value="Unassembled WGS sequence"/>
</dbReference>
<sequence length="140" mass="15968">MKTSYCLLGLSLLVSSTALAQVPRLESLQALQWSQRVILVWPSSAEESIVSEFEQERVYLLDRDIVWFVMTSPQPVTNYSGELSEDFAQNMAEQYPATKAKVWLIGKDGGVKQARQVLNFDALYDQIDAMPMRQMEMQSR</sequence>
<comment type="caution">
    <text evidence="4">The sequence shown here is derived from an EMBL/GenBank/DDBJ whole genome shotgun (WGS) entry which is preliminary data.</text>
</comment>
<feature type="signal peptide" evidence="2">
    <location>
        <begin position="1"/>
        <end position="20"/>
    </location>
</feature>
<evidence type="ECO:0000256" key="2">
    <source>
        <dbReference type="SAM" id="SignalP"/>
    </source>
</evidence>
<dbReference type="RefSeq" id="WP_233051705.1">
    <property type="nucleotide sequence ID" value="NZ_JAIMJA010000004.1"/>
</dbReference>
<dbReference type="InterPro" id="IPR025232">
    <property type="entry name" value="DUF4174"/>
</dbReference>
<reference evidence="4 5" key="1">
    <citation type="journal article" date="2022" name="Environ. Microbiol. Rep.">
        <title>Eco-phylogenetic analyses reveal divergent evolution of vitamin B12 metabolism in the marine bacterial family 'Psychromonadaceae'.</title>
        <authorList>
            <person name="Jin X."/>
            <person name="Yang Y."/>
            <person name="Cao H."/>
            <person name="Gao B."/>
            <person name="Zhao Z."/>
        </authorList>
    </citation>
    <scope>NUCLEOTIDE SEQUENCE [LARGE SCALE GENOMIC DNA]</scope>
    <source>
        <strain evidence="4 5">MKS20</strain>
    </source>
</reference>
<evidence type="ECO:0000313" key="4">
    <source>
        <dbReference type="EMBL" id="MCE2594122.1"/>
    </source>
</evidence>
<accession>A0ABS8W6X5</accession>
<keyword evidence="5" id="KW-1185">Reference proteome</keyword>
<evidence type="ECO:0000313" key="5">
    <source>
        <dbReference type="Proteomes" id="UP001201273"/>
    </source>
</evidence>
<feature type="domain" description="DUF4174" evidence="3">
    <location>
        <begin position="28"/>
        <end position="136"/>
    </location>
</feature>
<evidence type="ECO:0000256" key="1">
    <source>
        <dbReference type="ARBA" id="ARBA00022729"/>
    </source>
</evidence>
<evidence type="ECO:0000259" key="3">
    <source>
        <dbReference type="Pfam" id="PF13778"/>
    </source>
</evidence>
<gene>
    <name evidence="4" type="ORF">K6Y31_04770</name>
</gene>
<name>A0ABS8W6X5_9GAMM</name>
<dbReference type="EMBL" id="JAIMJA010000004">
    <property type="protein sequence ID" value="MCE2594122.1"/>
    <property type="molecule type" value="Genomic_DNA"/>
</dbReference>
<dbReference type="Pfam" id="PF13778">
    <property type="entry name" value="DUF4174"/>
    <property type="match status" value="1"/>
</dbReference>